<proteinExistence type="predicted"/>
<reference evidence="1" key="2">
    <citation type="journal article" date="2015" name="Data Brief">
        <title>Shoot transcriptome of the giant reed, Arundo donax.</title>
        <authorList>
            <person name="Barrero R.A."/>
            <person name="Guerrero F.D."/>
            <person name="Moolhuijzen P."/>
            <person name="Goolsby J.A."/>
            <person name="Tidwell J."/>
            <person name="Bellgard S.E."/>
            <person name="Bellgard M.I."/>
        </authorList>
    </citation>
    <scope>NUCLEOTIDE SEQUENCE</scope>
    <source>
        <tissue evidence="1">Shoot tissue taken approximately 20 cm above the soil surface</tissue>
    </source>
</reference>
<name>A0A0A8ZUP9_ARUDO</name>
<reference evidence="1" key="1">
    <citation type="submission" date="2014-09" db="EMBL/GenBank/DDBJ databases">
        <authorList>
            <person name="Magalhaes I.L.F."/>
            <person name="Oliveira U."/>
            <person name="Santos F.R."/>
            <person name="Vidigal T.H.D.A."/>
            <person name="Brescovit A.D."/>
            <person name="Santos A.J."/>
        </authorList>
    </citation>
    <scope>NUCLEOTIDE SEQUENCE</scope>
    <source>
        <tissue evidence="1">Shoot tissue taken approximately 20 cm above the soil surface</tissue>
    </source>
</reference>
<accession>A0A0A8ZUP9</accession>
<sequence>MPSSSSLTLAVSSTSSALSLFRGF</sequence>
<dbReference type="AlphaFoldDB" id="A0A0A8ZUP9"/>
<evidence type="ECO:0000313" key="1">
    <source>
        <dbReference type="EMBL" id="JAD38552.1"/>
    </source>
</evidence>
<organism evidence="1">
    <name type="scientific">Arundo donax</name>
    <name type="common">Giant reed</name>
    <name type="synonym">Donax arundinaceus</name>
    <dbReference type="NCBI Taxonomy" id="35708"/>
    <lineage>
        <taxon>Eukaryota</taxon>
        <taxon>Viridiplantae</taxon>
        <taxon>Streptophyta</taxon>
        <taxon>Embryophyta</taxon>
        <taxon>Tracheophyta</taxon>
        <taxon>Spermatophyta</taxon>
        <taxon>Magnoliopsida</taxon>
        <taxon>Liliopsida</taxon>
        <taxon>Poales</taxon>
        <taxon>Poaceae</taxon>
        <taxon>PACMAD clade</taxon>
        <taxon>Arundinoideae</taxon>
        <taxon>Arundineae</taxon>
        <taxon>Arundo</taxon>
    </lineage>
</organism>
<protein>
    <submittedName>
        <fullName evidence="1">Uncharacterized protein</fullName>
    </submittedName>
</protein>
<dbReference type="EMBL" id="GBRH01259343">
    <property type="protein sequence ID" value="JAD38552.1"/>
    <property type="molecule type" value="Transcribed_RNA"/>
</dbReference>